<keyword evidence="1" id="KW-0805">Transcription regulation</keyword>
<dbReference type="PROSITE" id="PS01124">
    <property type="entry name" value="HTH_ARAC_FAMILY_2"/>
    <property type="match status" value="1"/>
</dbReference>
<dbReference type="SUPFAM" id="SSF46689">
    <property type="entry name" value="Homeodomain-like"/>
    <property type="match status" value="2"/>
</dbReference>
<sequence length="268" mass="30576">MEHGVGSLFVQNTGRQQCVPGYRWGPGVRDHYLIHHILAGRGDFVVDEQHYTLSAGDTFLVYPNTSILYYADEQEPWEYVWVGFQGREAGGLVEQTPFAPDRPVLRGFYPEEISRLLLELYSDYGTTAWSGCALTGRLYLFLAFLVDHGRGGTAGERDREDCAEQAARYVMSHYEQPITVEQLAEFVSTSQNSLYRSFKERFQVSPKHFIVEYRIEQACRLLSSGMYSVQEISNSVGFEDPLYFSRAFKRVKGLSPKAYAEQCRKNGI</sequence>
<dbReference type="Pfam" id="PF02311">
    <property type="entry name" value="AraC_binding"/>
    <property type="match status" value="1"/>
</dbReference>
<keyword evidence="6" id="KW-1185">Reference proteome</keyword>
<evidence type="ECO:0000256" key="1">
    <source>
        <dbReference type="ARBA" id="ARBA00023015"/>
    </source>
</evidence>
<protein>
    <submittedName>
        <fullName evidence="5">AraC family transcriptional regulator</fullName>
    </submittedName>
</protein>
<dbReference type="Gene3D" id="1.10.10.60">
    <property type="entry name" value="Homeodomain-like"/>
    <property type="match status" value="1"/>
</dbReference>
<organism evidence="5 6">
    <name type="scientific">Pseudoflavonifractor hominis</name>
    <dbReference type="NCBI Taxonomy" id="2763059"/>
    <lineage>
        <taxon>Bacteria</taxon>
        <taxon>Bacillati</taxon>
        <taxon>Bacillota</taxon>
        <taxon>Clostridia</taxon>
        <taxon>Eubacteriales</taxon>
        <taxon>Oscillospiraceae</taxon>
        <taxon>Pseudoflavonifractor</taxon>
    </lineage>
</organism>
<dbReference type="InterPro" id="IPR037923">
    <property type="entry name" value="HTH-like"/>
</dbReference>
<accession>A0ABR7HT72</accession>
<keyword evidence="2" id="KW-0238">DNA-binding</keyword>
<reference evidence="5 6" key="1">
    <citation type="submission" date="2020-08" db="EMBL/GenBank/DDBJ databases">
        <title>Genome public.</title>
        <authorList>
            <person name="Liu C."/>
            <person name="Sun Q."/>
        </authorList>
    </citation>
    <scope>NUCLEOTIDE SEQUENCE [LARGE SCALE GENOMIC DNA]</scope>
    <source>
        <strain evidence="5 6">New-38</strain>
    </source>
</reference>
<dbReference type="PRINTS" id="PR00032">
    <property type="entry name" value="HTHARAC"/>
</dbReference>
<dbReference type="RefSeq" id="WP_180956730.1">
    <property type="nucleotide sequence ID" value="NZ_JACOPR010000003.1"/>
</dbReference>
<dbReference type="InterPro" id="IPR020449">
    <property type="entry name" value="Tscrpt_reg_AraC-type_HTH"/>
</dbReference>
<dbReference type="PANTHER" id="PTHR43280">
    <property type="entry name" value="ARAC-FAMILY TRANSCRIPTIONAL REGULATOR"/>
    <property type="match status" value="1"/>
</dbReference>
<proteinExistence type="predicted"/>
<evidence type="ECO:0000256" key="3">
    <source>
        <dbReference type="ARBA" id="ARBA00023163"/>
    </source>
</evidence>
<dbReference type="SUPFAM" id="SSF51215">
    <property type="entry name" value="Regulatory protein AraC"/>
    <property type="match status" value="1"/>
</dbReference>
<feature type="domain" description="HTH araC/xylS-type" evidence="4">
    <location>
        <begin position="164"/>
        <end position="262"/>
    </location>
</feature>
<dbReference type="Pfam" id="PF12833">
    <property type="entry name" value="HTH_18"/>
    <property type="match status" value="1"/>
</dbReference>
<evidence type="ECO:0000259" key="4">
    <source>
        <dbReference type="PROSITE" id="PS01124"/>
    </source>
</evidence>
<dbReference type="InterPro" id="IPR003313">
    <property type="entry name" value="AraC-bd"/>
</dbReference>
<dbReference type="InterPro" id="IPR009057">
    <property type="entry name" value="Homeodomain-like_sf"/>
</dbReference>
<evidence type="ECO:0000313" key="5">
    <source>
        <dbReference type="EMBL" id="MBC5730715.1"/>
    </source>
</evidence>
<dbReference type="PROSITE" id="PS00041">
    <property type="entry name" value="HTH_ARAC_FAMILY_1"/>
    <property type="match status" value="1"/>
</dbReference>
<dbReference type="SMART" id="SM00342">
    <property type="entry name" value="HTH_ARAC"/>
    <property type="match status" value="1"/>
</dbReference>
<comment type="caution">
    <text evidence="5">The sequence shown here is derived from an EMBL/GenBank/DDBJ whole genome shotgun (WGS) entry which is preliminary data.</text>
</comment>
<evidence type="ECO:0000313" key="6">
    <source>
        <dbReference type="Proteomes" id="UP000660021"/>
    </source>
</evidence>
<gene>
    <name evidence="5" type="ORF">H8S34_07685</name>
</gene>
<keyword evidence="3" id="KW-0804">Transcription</keyword>
<dbReference type="InterPro" id="IPR018062">
    <property type="entry name" value="HTH_AraC-typ_CS"/>
</dbReference>
<dbReference type="InterPro" id="IPR018060">
    <property type="entry name" value="HTH_AraC"/>
</dbReference>
<name>A0ABR7HT72_9FIRM</name>
<dbReference type="Gene3D" id="2.60.120.280">
    <property type="entry name" value="Regulatory protein AraC"/>
    <property type="match status" value="1"/>
</dbReference>
<dbReference type="PANTHER" id="PTHR43280:SF2">
    <property type="entry name" value="HTH-TYPE TRANSCRIPTIONAL REGULATOR EXSA"/>
    <property type="match status" value="1"/>
</dbReference>
<dbReference type="Proteomes" id="UP000660021">
    <property type="component" value="Unassembled WGS sequence"/>
</dbReference>
<dbReference type="CDD" id="cd06986">
    <property type="entry name" value="cupin_MmsR-like_N"/>
    <property type="match status" value="1"/>
</dbReference>
<dbReference type="EMBL" id="JACOPR010000003">
    <property type="protein sequence ID" value="MBC5730715.1"/>
    <property type="molecule type" value="Genomic_DNA"/>
</dbReference>
<evidence type="ECO:0000256" key="2">
    <source>
        <dbReference type="ARBA" id="ARBA00023125"/>
    </source>
</evidence>